<feature type="compositionally biased region" description="Acidic residues" evidence="1">
    <location>
        <begin position="284"/>
        <end position="293"/>
    </location>
</feature>
<dbReference type="EMBL" id="JANBUL010000083">
    <property type="protein sequence ID" value="KAJ2782076.1"/>
    <property type="molecule type" value="Genomic_DNA"/>
</dbReference>
<evidence type="ECO:0000313" key="3">
    <source>
        <dbReference type="Proteomes" id="UP001140217"/>
    </source>
</evidence>
<sequence>MIPLSAAEVPAHSGVRPGCIDPPAMRMGTAPRVPSTLCRTVDVADAADDTDSGSECGSEKAGREAAGPGPVPPAGFQPRPRPYSTSAVPDRSYRLSIVTTNQEYTELSYRKKTEVVVRPSRLRGWLLRFCGNVKYSIGQIVASPSLLVEGNRDIACGNARINFSRQRRALALLESEAPGGAKLSRKRGPSAKSANNARYDIAQLFCTPAPTRPASEYRRPASLLPPRLQPLPPLTNCAPVDHAPGHMLGLGLGLGLELDARPYIPADAILSGAAGFGQGTLDDAAQDTTDDATQDTVGDAAQDNATSDFNQEVIDGSSQEATQGGNQEAIEDDSQEAIQDDSHETIQDDSQEAIQDDSYETTEDDSQDVEAKPVASSDNNSDDSSVASRQSEASTHAHPAAAAAAGCTAVEAAA</sequence>
<protein>
    <submittedName>
        <fullName evidence="2">Uncharacterized protein</fullName>
    </submittedName>
</protein>
<evidence type="ECO:0000313" key="2">
    <source>
        <dbReference type="EMBL" id="KAJ2782076.1"/>
    </source>
</evidence>
<proteinExistence type="predicted"/>
<keyword evidence="3" id="KW-1185">Reference proteome</keyword>
<accession>A0A9W8HEX3</accession>
<feature type="compositionally biased region" description="Polar residues" evidence="1">
    <location>
        <begin position="304"/>
        <end position="326"/>
    </location>
</feature>
<feature type="compositionally biased region" description="Low complexity" evidence="1">
    <location>
        <begin position="374"/>
        <end position="414"/>
    </location>
</feature>
<feature type="compositionally biased region" description="Low complexity" evidence="1">
    <location>
        <begin position="294"/>
        <end position="303"/>
    </location>
</feature>
<name>A0A9W8HEX3_9FUNG</name>
<evidence type="ECO:0000256" key="1">
    <source>
        <dbReference type="SAM" id="MobiDB-lite"/>
    </source>
</evidence>
<organism evidence="2 3">
    <name type="scientific">Coemansia javaensis</name>
    <dbReference type="NCBI Taxonomy" id="2761396"/>
    <lineage>
        <taxon>Eukaryota</taxon>
        <taxon>Fungi</taxon>
        <taxon>Fungi incertae sedis</taxon>
        <taxon>Zoopagomycota</taxon>
        <taxon>Kickxellomycotina</taxon>
        <taxon>Kickxellomycetes</taxon>
        <taxon>Kickxellales</taxon>
        <taxon>Kickxellaceae</taxon>
        <taxon>Coemansia</taxon>
    </lineage>
</organism>
<dbReference type="OrthoDB" id="5574783at2759"/>
<feature type="region of interest" description="Disordered" evidence="1">
    <location>
        <begin position="46"/>
        <end position="88"/>
    </location>
</feature>
<feature type="compositionally biased region" description="Pro residues" evidence="1">
    <location>
        <begin position="69"/>
        <end position="81"/>
    </location>
</feature>
<feature type="region of interest" description="Disordered" evidence="1">
    <location>
        <begin position="281"/>
        <end position="414"/>
    </location>
</feature>
<gene>
    <name evidence="2" type="ORF">H4R18_002496</name>
</gene>
<dbReference type="AlphaFoldDB" id="A0A9W8HEX3"/>
<dbReference type="Proteomes" id="UP001140217">
    <property type="component" value="Unassembled WGS sequence"/>
</dbReference>
<comment type="caution">
    <text evidence="2">The sequence shown here is derived from an EMBL/GenBank/DDBJ whole genome shotgun (WGS) entry which is preliminary data.</text>
</comment>
<feature type="compositionally biased region" description="Acidic residues" evidence="1">
    <location>
        <begin position="329"/>
        <end position="339"/>
    </location>
</feature>
<feature type="compositionally biased region" description="Acidic residues" evidence="1">
    <location>
        <begin position="347"/>
        <end position="368"/>
    </location>
</feature>
<reference evidence="2" key="1">
    <citation type="submission" date="2022-07" db="EMBL/GenBank/DDBJ databases">
        <title>Phylogenomic reconstructions and comparative analyses of Kickxellomycotina fungi.</title>
        <authorList>
            <person name="Reynolds N.K."/>
            <person name="Stajich J.E."/>
            <person name="Barry K."/>
            <person name="Grigoriev I.V."/>
            <person name="Crous P."/>
            <person name="Smith M.E."/>
        </authorList>
    </citation>
    <scope>NUCLEOTIDE SEQUENCE</scope>
    <source>
        <strain evidence="2">NBRC 105414</strain>
    </source>
</reference>